<feature type="domain" description="NmrA-like" evidence="1">
    <location>
        <begin position="2"/>
        <end position="32"/>
    </location>
</feature>
<keyword id="KW-0903">Direct protein sequencing</keyword>
<dbReference type="SUPFAM" id="SSF51735">
    <property type="entry name" value="NAD(P)-binding Rossmann-fold domains"/>
    <property type="match status" value="1"/>
</dbReference>
<name>Q7M101_9ACTN</name>
<feature type="non-terminal residue" evidence="2">
    <location>
        <position position="1"/>
    </location>
</feature>
<protein>
    <submittedName>
        <fullName evidence="2">Largomycin</fullName>
    </submittedName>
</protein>
<proteinExistence type="evidence at protein level"/>
<evidence type="ECO:0000313" key="2">
    <source>
        <dbReference type="PIR" id="A61316"/>
    </source>
</evidence>
<dbReference type="InterPro" id="IPR008030">
    <property type="entry name" value="NmrA-like"/>
</dbReference>
<dbReference type="PIR" id="A61316">
    <property type="entry name" value="A61316"/>
</dbReference>
<organism evidence="2">
    <name type="scientific">Streptomyces rubiginosohelvolus</name>
    <dbReference type="NCBI Taxonomy" id="67362"/>
    <lineage>
        <taxon>Bacteria</taxon>
        <taxon>Bacillati</taxon>
        <taxon>Actinomycetota</taxon>
        <taxon>Actinomycetes</taxon>
        <taxon>Kitasatosporales</taxon>
        <taxon>Streptomycetaceae</taxon>
        <taxon>Streptomyces</taxon>
    </lineage>
</organism>
<feature type="non-terminal residue" evidence="2">
    <location>
        <position position="36"/>
    </location>
</feature>
<sequence length="36" mass="3588">DILIAGATGNVGKPLVEGLLAAGKPVRALTRNAALF</sequence>
<dbReference type="InterPro" id="IPR036291">
    <property type="entry name" value="NAD(P)-bd_dom_sf"/>
</dbReference>
<evidence type="ECO:0000259" key="1">
    <source>
        <dbReference type="Pfam" id="PF05368"/>
    </source>
</evidence>
<dbReference type="Gene3D" id="3.40.50.720">
    <property type="entry name" value="NAD(P)-binding Rossmann-like Domain"/>
    <property type="match status" value="1"/>
</dbReference>
<accession>Q7M101</accession>
<dbReference type="Pfam" id="PF05368">
    <property type="entry name" value="NmrA"/>
    <property type="match status" value="1"/>
</dbReference>
<reference evidence="2" key="1">
    <citation type="journal article" date="1982" name="Biochemistry">
        <title>Largomycin: preparation, properties, and structure.</title>
        <authorList>
            <person name="Vandre D.D."/>
            <person name="Zaheer A."/>
            <person name="Squier S."/>
            <person name="Montgomery R."/>
        </authorList>
    </citation>
    <scope>PROTEIN SEQUENCE</scope>
</reference>
<dbReference type="AlphaFoldDB" id="Q7M101"/>